<evidence type="ECO:0000256" key="1">
    <source>
        <dbReference type="SAM" id="Phobius"/>
    </source>
</evidence>
<keyword evidence="3" id="KW-1185">Reference proteome</keyword>
<feature type="transmembrane region" description="Helical" evidence="1">
    <location>
        <begin position="47"/>
        <end position="66"/>
    </location>
</feature>
<evidence type="ECO:0000313" key="3">
    <source>
        <dbReference type="Proteomes" id="UP001159428"/>
    </source>
</evidence>
<evidence type="ECO:0000313" key="2">
    <source>
        <dbReference type="EMBL" id="CAH3145691.1"/>
    </source>
</evidence>
<keyword evidence="1" id="KW-0812">Transmembrane</keyword>
<keyword evidence="1" id="KW-1133">Transmembrane helix</keyword>
<accession>A0AAU9XF99</accession>
<keyword evidence="1" id="KW-0472">Membrane</keyword>
<dbReference type="Proteomes" id="UP001159428">
    <property type="component" value="Unassembled WGS sequence"/>
</dbReference>
<reference evidence="2 3" key="1">
    <citation type="submission" date="2022-05" db="EMBL/GenBank/DDBJ databases">
        <authorList>
            <consortium name="Genoscope - CEA"/>
            <person name="William W."/>
        </authorList>
    </citation>
    <scope>NUCLEOTIDE SEQUENCE [LARGE SCALE GENOMIC DNA]</scope>
</reference>
<comment type="caution">
    <text evidence="2">The sequence shown here is derived from an EMBL/GenBank/DDBJ whole genome shotgun (WGS) entry which is preliminary data.</text>
</comment>
<feature type="transmembrane region" description="Helical" evidence="1">
    <location>
        <begin position="292"/>
        <end position="311"/>
    </location>
</feature>
<proteinExistence type="predicted"/>
<feature type="transmembrane region" description="Helical" evidence="1">
    <location>
        <begin position="81"/>
        <end position="101"/>
    </location>
</feature>
<organism evidence="2 3">
    <name type="scientific">Pocillopora meandrina</name>
    <dbReference type="NCBI Taxonomy" id="46732"/>
    <lineage>
        <taxon>Eukaryota</taxon>
        <taxon>Metazoa</taxon>
        <taxon>Cnidaria</taxon>
        <taxon>Anthozoa</taxon>
        <taxon>Hexacorallia</taxon>
        <taxon>Scleractinia</taxon>
        <taxon>Astrocoeniina</taxon>
        <taxon>Pocilloporidae</taxon>
        <taxon>Pocillopora</taxon>
    </lineage>
</organism>
<dbReference type="EMBL" id="CALNXJ010000040">
    <property type="protein sequence ID" value="CAH3145691.1"/>
    <property type="molecule type" value="Genomic_DNA"/>
</dbReference>
<protein>
    <submittedName>
        <fullName evidence="2">Uncharacterized protein</fullName>
    </submittedName>
</protein>
<gene>
    <name evidence="2" type="ORF">PMEA_00022699</name>
</gene>
<sequence length="485" mass="55644">MISFIIFLFTLFPFLIHDLWPLNTWIQAFIIIICIVLPFLIPVIRNYASVFLVFYRYIHIVSWRVFKTEFMGAVPYSDELFYPILFGCAITVILFPLIGPLHQSAFNVYYRFRLSKAFFSPERKSGKCRWGDVFPMCVTPIHEITSLFRKGHDNNVNENDEMELSLHTLSGISPTFISNITVNDWQMNIDDESRHKLMIAFSSEGVEIIGKDQQEKLPNFKGCFKPEHMRSSSAMAISGAALSFDMGEYESGGLNALLELLNLPGLGMGDEMMCDQCQVTKQKASKRYGMPLVLEFVLFLPKIVLPFVYWLRHSMTWVDHLVLVHLLIVVALSMIAVSKTGSDSPGKWEKFVRYCIRKIFFVRFVRGFLNVSNVGEKPPEYLRLSDGGHYENLALLPLLEKRLEKIAIFDGSCNPGGDKYADSLLNALKLAGEKLRCSFVGENGRDVNEDIKDKFLKVNLKKRLRCYRFRVRYYDEGDNNTGKEG</sequence>
<feature type="transmembrane region" description="Helical" evidence="1">
    <location>
        <begin position="317"/>
        <end position="337"/>
    </location>
</feature>
<feature type="transmembrane region" description="Helical" evidence="1">
    <location>
        <begin position="20"/>
        <end position="40"/>
    </location>
</feature>
<dbReference type="AlphaFoldDB" id="A0AAU9XF99"/>
<name>A0AAU9XF99_9CNID</name>